<dbReference type="InterPro" id="IPR004264">
    <property type="entry name" value="Transposase_23"/>
</dbReference>
<dbReference type="Gramene" id="TVU05766">
    <property type="protein sequence ID" value="TVU05766"/>
    <property type="gene ID" value="EJB05_48948"/>
</dbReference>
<dbReference type="AlphaFoldDB" id="A0A5J9T2Z7"/>
<protein>
    <recommendedName>
        <fullName evidence="2">Transposase Tnp1/En/Spm-like domain-containing protein</fullName>
    </recommendedName>
</protein>
<dbReference type="OrthoDB" id="617512at2759"/>
<keyword evidence="4" id="KW-1185">Reference proteome</keyword>
<feature type="non-terminal residue" evidence="3">
    <location>
        <position position="1"/>
    </location>
</feature>
<evidence type="ECO:0000313" key="3">
    <source>
        <dbReference type="EMBL" id="TVU05766.1"/>
    </source>
</evidence>
<evidence type="ECO:0000256" key="1">
    <source>
        <dbReference type="SAM" id="MobiDB-lite"/>
    </source>
</evidence>
<dbReference type="Proteomes" id="UP000324897">
    <property type="component" value="Unassembled WGS sequence"/>
</dbReference>
<evidence type="ECO:0000313" key="4">
    <source>
        <dbReference type="Proteomes" id="UP000324897"/>
    </source>
</evidence>
<organism evidence="3 4">
    <name type="scientific">Eragrostis curvula</name>
    <name type="common">weeping love grass</name>
    <dbReference type="NCBI Taxonomy" id="38414"/>
    <lineage>
        <taxon>Eukaryota</taxon>
        <taxon>Viridiplantae</taxon>
        <taxon>Streptophyta</taxon>
        <taxon>Embryophyta</taxon>
        <taxon>Tracheophyta</taxon>
        <taxon>Spermatophyta</taxon>
        <taxon>Magnoliopsida</taxon>
        <taxon>Liliopsida</taxon>
        <taxon>Poales</taxon>
        <taxon>Poaceae</taxon>
        <taxon>PACMAD clade</taxon>
        <taxon>Chloridoideae</taxon>
        <taxon>Eragrostideae</taxon>
        <taxon>Eragrostidinae</taxon>
        <taxon>Eragrostis</taxon>
    </lineage>
</organism>
<feature type="compositionally biased region" description="Polar residues" evidence="1">
    <location>
        <begin position="182"/>
        <end position="227"/>
    </location>
</feature>
<comment type="caution">
    <text evidence="3">The sequence shown here is derived from an EMBL/GenBank/DDBJ whole genome shotgun (WGS) entry which is preliminary data.</text>
</comment>
<name>A0A5J9T2Z7_9POAL</name>
<proteinExistence type="predicted"/>
<feature type="region of interest" description="Disordered" evidence="1">
    <location>
        <begin position="137"/>
        <end position="165"/>
    </location>
</feature>
<feature type="region of interest" description="Disordered" evidence="1">
    <location>
        <begin position="179"/>
        <end position="227"/>
    </location>
</feature>
<evidence type="ECO:0000259" key="2">
    <source>
        <dbReference type="Pfam" id="PF03017"/>
    </source>
</evidence>
<dbReference type="Pfam" id="PF03017">
    <property type="entry name" value="Transposase_23"/>
    <property type="match status" value="1"/>
</dbReference>
<gene>
    <name evidence="3" type="ORF">EJB05_48948</name>
</gene>
<feature type="domain" description="Transposase Tnp1/En/Spm-like" evidence="2">
    <location>
        <begin position="267"/>
        <end position="334"/>
    </location>
</feature>
<accession>A0A5J9T2Z7</accession>
<dbReference type="EMBL" id="RWGY01000051">
    <property type="protein sequence ID" value="TVU05766.1"/>
    <property type="molecule type" value="Genomic_DNA"/>
</dbReference>
<dbReference type="Pfam" id="PF03004">
    <property type="entry name" value="Transposase_24"/>
    <property type="match status" value="1"/>
</dbReference>
<dbReference type="InterPro" id="IPR004252">
    <property type="entry name" value="Probable_transposase_24"/>
</dbReference>
<sequence>MQWQSHHGSWEDKKKGSITKIDLWDESHKKKNGNYVNQNVQRLMDKAFEELENRRKNKRALSSTDYDDVFEKVVRKELKLRGYYDDEYWSNGAVSSVGSEENKKLRRDLELAISGFRDIRAFLEKKFPTEEWISIRQPTGSTAVNDTEDDEHSSEEYLNGERSTDDMHDVYCTAADKGCSDPSVSNDNTVHKQSQVTSSSDGNQENNNGSLSPNEERTVMTSRVGSSSDINQEHINESLLPDEEMTLMEPRSKMRKRNKSQENQKMVLLFSTRKRKSGQVVAIGSLISRDSTHEIGGTMLGDGYFAVAMHSLATVEDERLPRPYGDLRTVDNALGIGII</sequence>
<reference evidence="3 4" key="1">
    <citation type="journal article" date="2019" name="Sci. Rep.">
        <title>A high-quality genome of Eragrostis curvula grass provides insights into Poaceae evolution and supports new strategies to enhance forage quality.</title>
        <authorList>
            <person name="Carballo J."/>
            <person name="Santos B.A.C.M."/>
            <person name="Zappacosta D."/>
            <person name="Garbus I."/>
            <person name="Selva J.P."/>
            <person name="Gallo C.A."/>
            <person name="Diaz A."/>
            <person name="Albertini E."/>
            <person name="Caccamo M."/>
            <person name="Echenique V."/>
        </authorList>
    </citation>
    <scope>NUCLEOTIDE SEQUENCE [LARGE SCALE GENOMIC DNA]</scope>
    <source>
        <strain evidence="4">cv. Victoria</strain>
        <tissue evidence="3">Leaf</tissue>
    </source>
</reference>